<dbReference type="EMBL" id="GBXM01042631">
    <property type="protein sequence ID" value="JAH65946.1"/>
    <property type="molecule type" value="Transcribed_RNA"/>
</dbReference>
<feature type="region of interest" description="Disordered" evidence="1">
    <location>
        <begin position="1"/>
        <end position="24"/>
    </location>
</feature>
<sequence length="82" mass="8877">MDVAPLPPLADAKGARSSSFTPDRSTCSLPGLWSEMLSEGVAKSLAIRIMKSTTKFLKPWRVSPTKSISQNMDVSQSLSCTF</sequence>
<dbReference type="AlphaFoldDB" id="A0A0E9UJR3"/>
<protein>
    <submittedName>
        <fullName evidence="2">Uncharacterized protein</fullName>
    </submittedName>
</protein>
<reference evidence="2" key="1">
    <citation type="submission" date="2014-11" db="EMBL/GenBank/DDBJ databases">
        <authorList>
            <person name="Amaro Gonzalez C."/>
        </authorList>
    </citation>
    <scope>NUCLEOTIDE SEQUENCE</scope>
</reference>
<evidence type="ECO:0000313" key="2">
    <source>
        <dbReference type="EMBL" id="JAH65946.1"/>
    </source>
</evidence>
<proteinExistence type="predicted"/>
<accession>A0A0E9UJR3</accession>
<organism evidence="2">
    <name type="scientific">Anguilla anguilla</name>
    <name type="common">European freshwater eel</name>
    <name type="synonym">Muraena anguilla</name>
    <dbReference type="NCBI Taxonomy" id="7936"/>
    <lineage>
        <taxon>Eukaryota</taxon>
        <taxon>Metazoa</taxon>
        <taxon>Chordata</taxon>
        <taxon>Craniata</taxon>
        <taxon>Vertebrata</taxon>
        <taxon>Euteleostomi</taxon>
        <taxon>Actinopterygii</taxon>
        <taxon>Neopterygii</taxon>
        <taxon>Teleostei</taxon>
        <taxon>Anguilliformes</taxon>
        <taxon>Anguillidae</taxon>
        <taxon>Anguilla</taxon>
    </lineage>
</organism>
<reference evidence="2" key="2">
    <citation type="journal article" date="2015" name="Fish Shellfish Immunol.">
        <title>Early steps in the European eel (Anguilla anguilla)-Vibrio vulnificus interaction in the gills: Role of the RtxA13 toxin.</title>
        <authorList>
            <person name="Callol A."/>
            <person name="Pajuelo D."/>
            <person name="Ebbesson L."/>
            <person name="Teles M."/>
            <person name="MacKenzie S."/>
            <person name="Amaro C."/>
        </authorList>
    </citation>
    <scope>NUCLEOTIDE SEQUENCE</scope>
</reference>
<evidence type="ECO:0000256" key="1">
    <source>
        <dbReference type="SAM" id="MobiDB-lite"/>
    </source>
</evidence>
<name>A0A0E9UJR3_ANGAN</name>